<sequence length="197" mass="22980">MDKSRVAAFTDAVVAIILTIMVLEFKTPETFNWEGILEEGPYLFAYAVSFIYISVAWYNHHYMFALAPRITKRIFWINNSWLFSMSLVPVSTAWVGEFISERAPEYFYLIIFFIWSITYMWLTSGIIKTASEMGENEVSNRISAMPIYRFLRSIWGYLIYVVVAIAIYFYPPMGIIITLIELLFMAYYTTDDSDQVA</sequence>
<dbReference type="AlphaFoldDB" id="A0A401FIL0"/>
<keyword evidence="8 13" id="KW-1133">Transmembrane helix</keyword>
<evidence type="ECO:0000256" key="2">
    <source>
        <dbReference type="ARBA" id="ARBA00006920"/>
    </source>
</evidence>
<feature type="transmembrane region" description="Helical" evidence="13">
    <location>
        <begin position="7"/>
        <end position="23"/>
    </location>
</feature>
<dbReference type="GO" id="GO:0015252">
    <property type="term" value="F:proton channel activity"/>
    <property type="evidence" value="ECO:0007669"/>
    <property type="project" value="InterPro"/>
</dbReference>
<keyword evidence="11" id="KW-0407">Ion channel</keyword>
<comment type="similarity">
    <text evidence="2">Belongs to the TMEM175 family.</text>
</comment>
<keyword evidence="5 13" id="KW-0812">Transmembrane</keyword>
<comment type="subcellular location">
    <subcellularLocation>
        <location evidence="1">Membrane</location>
        <topology evidence="1">Multi-pass membrane protein</topology>
    </subcellularLocation>
</comment>
<dbReference type="RefSeq" id="WP_125007727.1">
    <property type="nucleotide sequence ID" value="NZ_BEXA01000001.1"/>
</dbReference>
<name>A0A401FIL0_9LACO</name>
<accession>A0A401FIL0</accession>
<keyword evidence="9" id="KW-0406">Ion transport</keyword>
<evidence type="ECO:0000256" key="7">
    <source>
        <dbReference type="ARBA" id="ARBA00022958"/>
    </source>
</evidence>
<evidence type="ECO:0000256" key="5">
    <source>
        <dbReference type="ARBA" id="ARBA00022692"/>
    </source>
</evidence>
<evidence type="ECO:0000256" key="6">
    <source>
        <dbReference type="ARBA" id="ARBA00022826"/>
    </source>
</evidence>
<evidence type="ECO:0000256" key="13">
    <source>
        <dbReference type="SAM" id="Phobius"/>
    </source>
</evidence>
<keyword evidence="15" id="KW-1185">Reference proteome</keyword>
<proteinExistence type="inferred from homology"/>
<reference evidence="14 15" key="1">
    <citation type="submission" date="2017-11" db="EMBL/GenBank/DDBJ databases">
        <title>Draft Genome Sequence of Lactobacillus curieae NBRC 111893 isolated from Koso, a Japanese sugar-Vegetable Fermented Beverage.</title>
        <authorList>
            <person name="Chiou T.Y."/>
            <person name="Oshima K."/>
            <person name="Suda W."/>
            <person name="Hattori M."/>
            <person name="Takahashi T."/>
        </authorList>
    </citation>
    <scope>NUCLEOTIDE SEQUENCE [LARGE SCALE GENOMIC DNA]</scope>
    <source>
        <strain evidence="14 15">NBRC111893</strain>
    </source>
</reference>
<feature type="transmembrane region" description="Helical" evidence="13">
    <location>
        <begin position="43"/>
        <end position="60"/>
    </location>
</feature>
<dbReference type="GO" id="GO:0016020">
    <property type="term" value="C:membrane"/>
    <property type="evidence" value="ECO:0007669"/>
    <property type="project" value="UniProtKB-SubCell"/>
</dbReference>
<protein>
    <submittedName>
        <fullName evidence="14">Predicted integral membrane protein</fullName>
    </submittedName>
</protein>
<keyword evidence="10 13" id="KW-0472">Membrane</keyword>
<evidence type="ECO:0000256" key="4">
    <source>
        <dbReference type="ARBA" id="ARBA00022538"/>
    </source>
</evidence>
<evidence type="ECO:0000313" key="15">
    <source>
        <dbReference type="Proteomes" id="UP000286974"/>
    </source>
</evidence>
<comment type="caution">
    <text evidence="14">The sequence shown here is derived from an EMBL/GenBank/DDBJ whole genome shotgun (WGS) entry which is preliminary data.</text>
</comment>
<dbReference type="InterPro" id="IPR010617">
    <property type="entry name" value="TMEM175-like"/>
</dbReference>
<evidence type="ECO:0000256" key="8">
    <source>
        <dbReference type="ARBA" id="ARBA00022989"/>
    </source>
</evidence>
<dbReference type="Pfam" id="PF06736">
    <property type="entry name" value="TMEM175"/>
    <property type="match status" value="1"/>
</dbReference>
<evidence type="ECO:0000256" key="3">
    <source>
        <dbReference type="ARBA" id="ARBA00022448"/>
    </source>
</evidence>
<feature type="transmembrane region" description="Helical" evidence="13">
    <location>
        <begin position="106"/>
        <end position="127"/>
    </location>
</feature>
<keyword evidence="4" id="KW-0633">Potassium transport</keyword>
<dbReference type="GO" id="GO:0005267">
    <property type="term" value="F:potassium channel activity"/>
    <property type="evidence" value="ECO:0007669"/>
    <property type="project" value="UniProtKB-KW"/>
</dbReference>
<evidence type="ECO:0000256" key="9">
    <source>
        <dbReference type="ARBA" id="ARBA00023065"/>
    </source>
</evidence>
<keyword evidence="6" id="KW-0631">Potassium channel</keyword>
<feature type="transmembrane region" description="Helical" evidence="13">
    <location>
        <begin position="81"/>
        <end position="100"/>
    </location>
</feature>
<organism evidence="14 15">
    <name type="scientific">Lentilactobacillus kosonis</name>
    <dbReference type="NCBI Taxonomy" id="2810561"/>
    <lineage>
        <taxon>Bacteria</taxon>
        <taxon>Bacillati</taxon>
        <taxon>Bacillota</taxon>
        <taxon>Bacilli</taxon>
        <taxon>Lactobacillales</taxon>
        <taxon>Lactobacillaceae</taxon>
        <taxon>Lentilactobacillus</taxon>
    </lineage>
</organism>
<evidence type="ECO:0000256" key="11">
    <source>
        <dbReference type="ARBA" id="ARBA00023303"/>
    </source>
</evidence>
<evidence type="ECO:0000256" key="1">
    <source>
        <dbReference type="ARBA" id="ARBA00004141"/>
    </source>
</evidence>
<comment type="catalytic activity">
    <reaction evidence="12">
        <text>K(+)(in) = K(+)(out)</text>
        <dbReference type="Rhea" id="RHEA:29463"/>
        <dbReference type="ChEBI" id="CHEBI:29103"/>
    </reaction>
</comment>
<evidence type="ECO:0000256" key="12">
    <source>
        <dbReference type="ARBA" id="ARBA00034430"/>
    </source>
</evidence>
<keyword evidence="7" id="KW-0630">Potassium</keyword>
<gene>
    <name evidence="14" type="ORF">NBRC111893_366</name>
</gene>
<evidence type="ECO:0000313" key="14">
    <source>
        <dbReference type="EMBL" id="GAY72220.1"/>
    </source>
</evidence>
<dbReference type="EMBL" id="BEXA01000001">
    <property type="protein sequence ID" value="GAY72220.1"/>
    <property type="molecule type" value="Genomic_DNA"/>
</dbReference>
<keyword evidence="3" id="KW-0813">Transport</keyword>
<evidence type="ECO:0000256" key="10">
    <source>
        <dbReference type="ARBA" id="ARBA00023136"/>
    </source>
</evidence>
<dbReference type="OrthoDB" id="7626281at2"/>
<dbReference type="Proteomes" id="UP000286974">
    <property type="component" value="Unassembled WGS sequence"/>
</dbReference>